<evidence type="ECO:0000313" key="2">
    <source>
        <dbReference type="EMBL" id="KAG2115363.1"/>
    </source>
</evidence>
<name>A0A9P7FE15_9AGAM</name>
<feature type="compositionally biased region" description="Basic and acidic residues" evidence="1">
    <location>
        <begin position="282"/>
        <end position="308"/>
    </location>
</feature>
<dbReference type="RefSeq" id="XP_041297080.1">
    <property type="nucleotide sequence ID" value="XM_041433370.1"/>
</dbReference>
<accession>A0A9P7FE15</accession>
<protein>
    <submittedName>
        <fullName evidence="2">Uncharacterized protein</fullName>
    </submittedName>
</protein>
<evidence type="ECO:0000313" key="3">
    <source>
        <dbReference type="Proteomes" id="UP000823399"/>
    </source>
</evidence>
<feature type="compositionally biased region" description="Basic and acidic residues" evidence="1">
    <location>
        <begin position="33"/>
        <end position="58"/>
    </location>
</feature>
<dbReference type="EMBL" id="JABBWM010000008">
    <property type="protein sequence ID" value="KAG2115363.1"/>
    <property type="molecule type" value="Genomic_DNA"/>
</dbReference>
<feature type="region of interest" description="Disordered" evidence="1">
    <location>
        <begin position="24"/>
        <end position="58"/>
    </location>
</feature>
<reference evidence="2" key="1">
    <citation type="journal article" date="2020" name="New Phytol.">
        <title>Comparative genomics reveals dynamic genome evolution in host specialist ectomycorrhizal fungi.</title>
        <authorList>
            <person name="Lofgren L.A."/>
            <person name="Nguyen N.H."/>
            <person name="Vilgalys R."/>
            <person name="Ruytinx J."/>
            <person name="Liao H.L."/>
            <person name="Branco S."/>
            <person name="Kuo A."/>
            <person name="LaButti K."/>
            <person name="Lipzen A."/>
            <person name="Andreopoulos W."/>
            <person name="Pangilinan J."/>
            <person name="Riley R."/>
            <person name="Hundley H."/>
            <person name="Na H."/>
            <person name="Barry K."/>
            <person name="Grigoriev I.V."/>
            <person name="Stajich J.E."/>
            <person name="Kennedy P.G."/>
        </authorList>
    </citation>
    <scope>NUCLEOTIDE SEQUENCE</scope>
    <source>
        <strain evidence="2">FC423</strain>
    </source>
</reference>
<feature type="region of interest" description="Disordered" evidence="1">
    <location>
        <begin position="255"/>
        <end position="308"/>
    </location>
</feature>
<dbReference type="GeneID" id="64695629"/>
<proteinExistence type="predicted"/>
<keyword evidence="3" id="KW-1185">Reference proteome</keyword>
<dbReference type="Proteomes" id="UP000823399">
    <property type="component" value="Unassembled WGS sequence"/>
</dbReference>
<feature type="compositionally biased region" description="Low complexity" evidence="1">
    <location>
        <begin position="271"/>
        <end position="281"/>
    </location>
</feature>
<dbReference type="OrthoDB" id="5577072at2759"/>
<evidence type="ECO:0000256" key="1">
    <source>
        <dbReference type="SAM" id="MobiDB-lite"/>
    </source>
</evidence>
<dbReference type="AlphaFoldDB" id="A0A9P7FE15"/>
<comment type="caution">
    <text evidence="2">The sequence shown here is derived from an EMBL/GenBank/DDBJ whole genome shotgun (WGS) entry which is preliminary data.</text>
</comment>
<sequence length="308" mass="34987">MPHVEIVRKPPAADDDRANDKFQLSALPQDSDDEKKSEVVFADGGRKDEPDSSDDEDKRLEDKLITSLNKFGVQRVNGRNPRTKVPTDPLVILLKPNFDWREAARKCRADGSVGGLGTRDIINSDSQLSGIQFGNKERNMTVEEYALVKETEDQKALRALLVGDMNSAPQIDCIPVPPSETDALQQDVANFSSMTWAGWTAGLLQARKERKLMRWLMEPYPPKSRPALLAIGAKEQDVLYDGTKKQKWRGDEKRYIPLVKQESSREESRNESTTVSRSTLRSPERRRSSRRDDDCGRGGDRDYRRRRD</sequence>
<organism evidence="2 3">
    <name type="scientific">Suillus discolor</name>
    <dbReference type="NCBI Taxonomy" id="1912936"/>
    <lineage>
        <taxon>Eukaryota</taxon>
        <taxon>Fungi</taxon>
        <taxon>Dikarya</taxon>
        <taxon>Basidiomycota</taxon>
        <taxon>Agaricomycotina</taxon>
        <taxon>Agaricomycetes</taxon>
        <taxon>Agaricomycetidae</taxon>
        <taxon>Boletales</taxon>
        <taxon>Suillineae</taxon>
        <taxon>Suillaceae</taxon>
        <taxon>Suillus</taxon>
    </lineage>
</organism>
<gene>
    <name evidence="2" type="ORF">F5147DRAFT_649726</name>
</gene>